<evidence type="ECO:0000313" key="9">
    <source>
        <dbReference type="EMBL" id="WXA99281.1"/>
    </source>
</evidence>
<dbReference type="PROSITE" id="PS50075">
    <property type="entry name" value="CARRIER"/>
    <property type="match status" value="1"/>
</dbReference>
<dbReference type="Gene3D" id="3.40.50.12780">
    <property type="entry name" value="N-terminal domain of ligase-like"/>
    <property type="match status" value="1"/>
</dbReference>
<organism evidence="9 10">
    <name type="scientific">Pendulispora brunnea</name>
    <dbReference type="NCBI Taxonomy" id="2905690"/>
    <lineage>
        <taxon>Bacteria</taxon>
        <taxon>Pseudomonadati</taxon>
        <taxon>Myxococcota</taxon>
        <taxon>Myxococcia</taxon>
        <taxon>Myxococcales</taxon>
        <taxon>Sorangiineae</taxon>
        <taxon>Pendulisporaceae</taxon>
        <taxon>Pendulispora</taxon>
    </lineage>
</organism>
<dbReference type="Gene3D" id="1.10.1200.10">
    <property type="entry name" value="ACP-like"/>
    <property type="match status" value="1"/>
</dbReference>
<keyword evidence="2" id="KW-0596">Phosphopantetheine</keyword>
<sequence>MTREISTLGETLDGVLGDILQARARQQPEQTAYIYLRGGELDEIRVTYAELDRQARAVAATIQAQCRPGARVIMLYPPGLEFVAAFFGCLYAGVIAVPAYPPRANRNLSRVHAIVEDCQAEIALTTAQIGRSTRDRWQHSTELRWIATDALQENVESRWQKSVIDRQDIAFLQYTSGSTGNPKGVMVSHGNLIHNLQCSRDRCDYSPSSIGVSWLPQFHDLGLIGGILLPIYVGYKAVLLAPTAFIQKPYRWLHAISHYRGTVTYGPNFSFELCVQKITSEQRETLDLRCLENVINGAEPILVRTLESFSETFGPCGFEKRAFRGGYGLAEGTVFVTTGHRLPNGPNVRTIRKAALEQHRVEDAADQNEDVQHIVGCGPAAEDQKLAIVNPDHHVRCNPDQIGEIWVKGPSVAQGYWNRPEASTATFRAMLKDTNEGPFLRTGDLGFLHDDELFITGRMKDLIIVRGRNHYPQDIERTVGEAHQALRLTCTAAFSISENDEERVVVVQEIKRDREGVDLERVLADIFQSIAEEHELSVHAILLVEEGDISKTSSGKIQRSVCKQRYQDGSFRVVQQASYAGVEEMDAEHGTRPRAAEILPDLPKEDWPHAIQSAVAEIVATLTGRAAETLDPNAPLTRLGVDSLRGVQLKTMLEEEFDIAIRMANIFGSPTVRRLAAMLLTQITRESNARVSAQCQATLEAPTKSQDTTHEESRPNETLRKIERELAEIEAQDDD</sequence>
<keyword evidence="4" id="KW-0436">Ligase</keyword>
<evidence type="ECO:0000256" key="3">
    <source>
        <dbReference type="ARBA" id="ARBA00022553"/>
    </source>
</evidence>
<dbReference type="CDD" id="cd05931">
    <property type="entry name" value="FAAL"/>
    <property type="match status" value="1"/>
</dbReference>
<evidence type="ECO:0000256" key="5">
    <source>
        <dbReference type="ARBA" id="ARBA00022832"/>
    </source>
</evidence>
<dbReference type="Proteomes" id="UP001379533">
    <property type="component" value="Chromosome"/>
</dbReference>
<evidence type="ECO:0000259" key="8">
    <source>
        <dbReference type="PROSITE" id="PS50075"/>
    </source>
</evidence>
<evidence type="ECO:0000256" key="1">
    <source>
        <dbReference type="ARBA" id="ARBA00006432"/>
    </source>
</evidence>
<dbReference type="Pfam" id="PF23024">
    <property type="entry name" value="AMP-dom_DIP2-like"/>
    <property type="match status" value="1"/>
</dbReference>
<proteinExistence type="inferred from homology"/>
<dbReference type="InterPro" id="IPR042099">
    <property type="entry name" value="ANL_N_sf"/>
</dbReference>
<dbReference type="Pfam" id="PF00550">
    <property type="entry name" value="PP-binding"/>
    <property type="match status" value="1"/>
</dbReference>
<dbReference type="InterPro" id="IPR045851">
    <property type="entry name" value="AMP-bd_C_sf"/>
</dbReference>
<dbReference type="InterPro" id="IPR020845">
    <property type="entry name" value="AMP-binding_CS"/>
</dbReference>
<dbReference type="PANTHER" id="PTHR22754:SF32">
    <property type="entry name" value="DISCO-INTERACTING PROTEIN 2"/>
    <property type="match status" value="1"/>
</dbReference>
<keyword evidence="3" id="KW-0597">Phosphoprotein</keyword>
<dbReference type="SUPFAM" id="SSF47336">
    <property type="entry name" value="ACP-like"/>
    <property type="match status" value="1"/>
</dbReference>
<evidence type="ECO:0000256" key="7">
    <source>
        <dbReference type="SAM" id="MobiDB-lite"/>
    </source>
</evidence>
<dbReference type="InterPro" id="IPR036736">
    <property type="entry name" value="ACP-like_sf"/>
</dbReference>
<evidence type="ECO:0000256" key="2">
    <source>
        <dbReference type="ARBA" id="ARBA00022450"/>
    </source>
</evidence>
<feature type="region of interest" description="Disordered" evidence="7">
    <location>
        <begin position="699"/>
        <end position="721"/>
    </location>
</feature>
<dbReference type="InterPro" id="IPR040097">
    <property type="entry name" value="FAAL/FAAC"/>
</dbReference>
<evidence type="ECO:0000256" key="6">
    <source>
        <dbReference type="ARBA" id="ARBA00023098"/>
    </source>
</evidence>
<keyword evidence="10" id="KW-1185">Reference proteome</keyword>
<dbReference type="PROSITE" id="PS00455">
    <property type="entry name" value="AMP_BINDING"/>
    <property type="match status" value="1"/>
</dbReference>
<dbReference type="PANTHER" id="PTHR22754">
    <property type="entry name" value="DISCO-INTERACTING PROTEIN 2 DIP2 -RELATED"/>
    <property type="match status" value="1"/>
</dbReference>
<reference evidence="9 10" key="1">
    <citation type="submission" date="2021-12" db="EMBL/GenBank/DDBJ databases">
        <title>Discovery of the Pendulisporaceae a myxobacterial family with distinct sporulation behavior and unique specialized metabolism.</title>
        <authorList>
            <person name="Garcia R."/>
            <person name="Popoff A."/>
            <person name="Bader C.D."/>
            <person name="Loehr J."/>
            <person name="Walesch S."/>
            <person name="Walt C."/>
            <person name="Boldt J."/>
            <person name="Bunk B."/>
            <person name="Haeckl F.J.F.P.J."/>
            <person name="Gunesch A.P."/>
            <person name="Birkelbach J."/>
            <person name="Nuebel U."/>
            <person name="Pietschmann T."/>
            <person name="Bach T."/>
            <person name="Mueller R."/>
        </authorList>
    </citation>
    <scope>NUCLEOTIDE SEQUENCE [LARGE SCALE GENOMIC DNA]</scope>
    <source>
        <strain evidence="9 10">MSr12523</strain>
    </source>
</reference>
<dbReference type="InterPro" id="IPR020806">
    <property type="entry name" value="PKS_PP-bd"/>
</dbReference>
<evidence type="ECO:0000256" key="4">
    <source>
        <dbReference type="ARBA" id="ARBA00022598"/>
    </source>
</evidence>
<accession>A0ABZ2KL65</accession>
<dbReference type="Gene3D" id="3.30.300.30">
    <property type="match status" value="1"/>
</dbReference>
<keyword evidence="5" id="KW-0276">Fatty acid metabolism</keyword>
<dbReference type="EMBL" id="CP089982">
    <property type="protein sequence ID" value="WXA99281.1"/>
    <property type="molecule type" value="Genomic_DNA"/>
</dbReference>
<dbReference type="InterPro" id="IPR025110">
    <property type="entry name" value="AMP-bd_C"/>
</dbReference>
<protein>
    <submittedName>
        <fullName evidence="9">AMP-binding protein</fullName>
    </submittedName>
</protein>
<evidence type="ECO:0000313" key="10">
    <source>
        <dbReference type="Proteomes" id="UP001379533"/>
    </source>
</evidence>
<name>A0ABZ2KL65_9BACT</name>
<dbReference type="RefSeq" id="WP_394849916.1">
    <property type="nucleotide sequence ID" value="NZ_CP089982.1"/>
</dbReference>
<dbReference type="SUPFAM" id="SSF56801">
    <property type="entry name" value="Acetyl-CoA synthetase-like"/>
    <property type="match status" value="1"/>
</dbReference>
<dbReference type="Pfam" id="PF00501">
    <property type="entry name" value="AMP-binding"/>
    <property type="match status" value="1"/>
</dbReference>
<dbReference type="InterPro" id="IPR009081">
    <property type="entry name" value="PP-bd_ACP"/>
</dbReference>
<keyword evidence="6" id="KW-0443">Lipid metabolism</keyword>
<dbReference type="InterPro" id="IPR000873">
    <property type="entry name" value="AMP-dep_synth/lig_dom"/>
</dbReference>
<comment type="similarity">
    <text evidence="1">Belongs to the ATP-dependent AMP-binding enzyme family.</text>
</comment>
<feature type="compositionally biased region" description="Basic and acidic residues" evidence="7">
    <location>
        <begin position="707"/>
        <end position="721"/>
    </location>
</feature>
<gene>
    <name evidence="9" type="ORF">LZC95_20965</name>
</gene>
<dbReference type="SMART" id="SM00823">
    <property type="entry name" value="PKS_PP"/>
    <property type="match status" value="1"/>
</dbReference>
<feature type="domain" description="Carrier" evidence="8">
    <location>
        <begin position="605"/>
        <end position="683"/>
    </location>
</feature>